<reference evidence="3" key="1">
    <citation type="submission" date="2023-04" db="EMBL/GenBank/DDBJ databases">
        <title>Genomic diversity of scab-causing Streptomyces spp. in the province of Quebec, Canada.</title>
        <authorList>
            <person name="Biessy A."/>
            <person name="Cadieux M."/>
            <person name="Ciotola M."/>
            <person name="Filion M."/>
        </authorList>
    </citation>
    <scope>NUCLEOTIDE SEQUENCE</scope>
    <source>
        <strain evidence="3">B21-115</strain>
    </source>
</reference>
<evidence type="ECO:0000256" key="1">
    <source>
        <dbReference type="ARBA" id="ARBA00001957"/>
    </source>
</evidence>
<dbReference type="Gene3D" id="1.10.1200.10">
    <property type="entry name" value="ACP-like"/>
    <property type="match status" value="1"/>
</dbReference>
<dbReference type="SUPFAM" id="SSF52777">
    <property type="entry name" value="CoA-dependent acyltransferases"/>
    <property type="match status" value="4"/>
</dbReference>
<dbReference type="Gene3D" id="3.30.559.30">
    <property type="entry name" value="Nonribosomal peptide synthetase, condensation domain"/>
    <property type="match status" value="2"/>
</dbReference>
<evidence type="ECO:0000313" key="4">
    <source>
        <dbReference type="Proteomes" id="UP001310290"/>
    </source>
</evidence>
<protein>
    <submittedName>
        <fullName evidence="3">Condensation domain-containing protein</fullName>
    </submittedName>
</protein>
<proteinExistence type="predicted"/>
<dbReference type="PANTHER" id="PTHR45527:SF1">
    <property type="entry name" value="FATTY ACID SYNTHASE"/>
    <property type="match status" value="1"/>
</dbReference>
<dbReference type="SUPFAM" id="SSF47336">
    <property type="entry name" value="ACP-like"/>
    <property type="match status" value="1"/>
</dbReference>
<dbReference type="Proteomes" id="UP001310290">
    <property type="component" value="Unassembled WGS sequence"/>
</dbReference>
<accession>A0ABU8AXP3</accession>
<dbReference type="CDD" id="cd19531">
    <property type="entry name" value="LCL_NRPS-like"/>
    <property type="match status" value="2"/>
</dbReference>
<comment type="cofactor">
    <cofactor evidence="1">
        <name>pantetheine 4'-phosphate</name>
        <dbReference type="ChEBI" id="CHEBI:47942"/>
    </cofactor>
</comment>
<dbReference type="PROSITE" id="PS50075">
    <property type="entry name" value="CARRIER"/>
    <property type="match status" value="1"/>
</dbReference>
<name>A0ABU8AXP3_9ACTN</name>
<feature type="domain" description="Carrier" evidence="2">
    <location>
        <begin position="462"/>
        <end position="538"/>
    </location>
</feature>
<dbReference type="InterPro" id="IPR009081">
    <property type="entry name" value="PP-bd_ACP"/>
</dbReference>
<dbReference type="InterPro" id="IPR036736">
    <property type="entry name" value="ACP-like_sf"/>
</dbReference>
<keyword evidence="4" id="KW-1185">Reference proteome</keyword>
<comment type="caution">
    <text evidence="3">The sequence shown here is derived from an EMBL/GenBank/DDBJ whole genome shotgun (WGS) entry which is preliminary data.</text>
</comment>
<dbReference type="RefSeq" id="WP_334661130.1">
    <property type="nucleotide sequence ID" value="NZ_JARULZ010000002.1"/>
</dbReference>
<dbReference type="PANTHER" id="PTHR45527">
    <property type="entry name" value="NONRIBOSOMAL PEPTIDE SYNTHETASE"/>
    <property type="match status" value="1"/>
</dbReference>
<dbReference type="InterPro" id="IPR023213">
    <property type="entry name" value="CAT-like_dom_sf"/>
</dbReference>
<sequence>MVPASLGQRSLWLQSRLSPGDLAYHVTAVFRLTGALDTDALEQALNIVAQRHESLRTVFALDGDTVVQVVLPELPLTVPVHETAREDVESAVDAVINRPFDLAAGPLIRLHLLRLAPEEHLAVLAAHHIVTDAASSDVLLHELTLCYAARAAGQDPVLDELPIQYADFSAWHSDRLSGSHLQELTDHWSATLAGAQPLRLPTRSPAPSAGTAGGSHVFRIPSGRVDGLQDLARSHHATLFMVLLAGFDAVLSRYCRQHDITVVSPMEGRGQPELDGLIGYFVNPILLRTNLGGDPSFTELLERVRATCLAAFDRQEMPFELAVEQLRHHGMPGAEALAAGAMLVLQSPRPKQWRIAGLTMEILPPAAGPSKAGVVLDMRPAEGGLDGVLEYDTGVLSEQEAERLAGHIAAFLARAAQYPGHRLSRLLDASVAPDELPHAPGTAEGPFLDGSGPDREPVPFTAPRSPFEEEVAAVWADVLDCGPVGAHDNFFDLGGQSLAAVRLAVRLRDTFAVELSVRNDLYPEFTVAAVARRVYELASERHDGADGAGPSPERVRWEAERLGRTAPGQSTLALLPRPAGEARFRASPGQEGMWQSLSPERTAPLLTAAVRVSGPLDLERLAEAWQAMAGRHETLRSTYSWDDGRLTQIVAPEGRLVPAVFEADLADLPQLLRSEVDLAFDLTRDPPARLRVLRLGPDDHALLLVLHHIIGDGRTMEVMVRDLWAFYTGTADQLPVLPAQFADFAAWHHTLLAGDRGAELVSYWAGRLDGAEPAVLPCDLLPAPTTRPLGRSVDVPMPGEVFDALSQLAGKRRTTLNSVGLSAFLIMLARRSGQRDICVRSPITYRDATEVQDLVADFSNDVVIRVDLSGDPTYEEVLHRVEEATREGFARHELPPHLLEPHLPDPDLLSRLFHVQFTTETSVNVALRADRLSVAPLGLPFPYAYRPLSVRLRHGGEGPHTVWIFRQDMFSLPRVEALAAEYHEVITSMAEAPGSAALGPTS</sequence>
<evidence type="ECO:0000313" key="3">
    <source>
        <dbReference type="EMBL" id="MEH0638476.1"/>
    </source>
</evidence>
<dbReference type="InterPro" id="IPR001242">
    <property type="entry name" value="Condensation_dom"/>
</dbReference>
<dbReference type="Pfam" id="PF00550">
    <property type="entry name" value="PP-binding"/>
    <property type="match status" value="1"/>
</dbReference>
<dbReference type="Pfam" id="PF00668">
    <property type="entry name" value="Condensation"/>
    <property type="match status" value="2"/>
</dbReference>
<evidence type="ECO:0000259" key="2">
    <source>
        <dbReference type="PROSITE" id="PS50075"/>
    </source>
</evidence>
<gene>
    <name evidence="3" type="ORF">QBA35_35180</name>
</gene>
<dbReference type="Gene3D" id="3.30.559.10">
    <property type="entry name" value="Chloramphenicol acetyltransferase-like domain"/>
    <property type="match status" value="2"/>
</dbReference>
<dbReference type="EMBL" id="JARULZ010000002">
    <property type="protein sequence ID" value="MEH0638476.1"/>
    <property type="molecule type" value="Genomic_DNA"/>
</dbReference>
<organism evidence="3 4">
    <name type="scientific">Streptomyces bottropensis</name>
    <dbReference type="NCBI Taxonomy" id="42235"/>
    <lineage>
        <taxon>Bacteria</taxon>
        <taxon>Bacillati</taxon>
        <taxon>Actinomycetota</taxon>
        <taxon>Actinomycetes</taxon>
        <taxon>Kitasatosporales</taxon>
        <taxon>Streptomycetaceae</taxon>
        <taxon>Streptomyces</taxon>
    </lineage>
</organism>